<evidence type="ECO:0000313" key="2">
    <source>
        <dbReference type="EMBL" id="RDX39930.1"/>
    </source>
</evidence>
<dbReference type="Proteomes" id="UP000256964">
    <property type="component" value="Unassembled WGS sequence"/>
</dbReference>
<organism evidence="2 3">
    <name type="scientific">Lentinus brumalis</name>
    <dbReference type="NCBI Taxonomy" id="2498619"/>
    <lineage>
        <taxon>Eukaryota</taxon>
        <taxon>Fungi</taxon>
        <taxon>Dikarya</taxon>
        <taxon>Basidiomycota</taxon>
        <taxon>Agaricomycotina</taxon>
        <taxon>Agaricomycetes</taxon>
        <taxon>Polyporales</taxon>
        <taxon>Polyporaceae</taxon>
        <taxon>Lentinus</taxon>
    </lineage>
</organism>
<accession>A0A371CI40</accession>
<name>A0A371CI40_9APHY</name>
<proteinExistence type="predicted"/>
<feature type="compositionally biased region" description="Polar residues" evidence="1">
    <location>
        <begin position="1"/>
        <end position="11"/>
    </location>
</feature>
<gene>
    <name evidence="2" type="ORF">OH76DRAFT_1300990</name>
</gene>
<dbReference type="EMBL" id="KZ857613">
    <property type="protein sequence ID" value="RDX39930.1"/>
    <property type="molecule type" value="Genomic_DNA"/>
</dbReference>
<dbReference type="STRING" id="139420.A0A371CI40"/>
<sequence>MSTPNASTGFSPFQLRHGANPRVLPPISHAHTDTVIADFEASGESAKALIGRIETDVMEAQDNLVLAKTQQAMAANVHRDPEIPYRVGDKVLLSTFHRRRSYMQRGDHRVAK</sequence>
<protein>
    <submittedName>
        <fullName evidence="2">Uncharacterized protein</fullName>
    </submittedName>
</protein>
<evidence type="ECO:0000256" key="1">
    <source>
        <dbReference type="SAM" id="MobiDB-lite"/>
    </source>
</evidence>
<feature type="non-terminal residue" evidence="2">
    <location>
        <position position="112"/>
    </location>
</feature>
<evidence type="ECO:0000313" key="3">
    <source>
        <dbReference type="Proteomes" id="UP000256964"/>
    </source>
</evidence>
<reference evidence="2 3" key="1">
    <citation type="journal article" date="2018" name="Biotechnol. Biofuels">
        <title>Integrative visual omics of the white-rot fungus Polyporus brumalis exposes the biotechnological potential of its oxidative enzymes for delignifying raw plant biomass.</title>
        <authorList>
            <person name="Miyauchi S."/>
            <person name="Rancon A."/>
            <person name="Drula E."/>
            <person name="Hage H."/>
            <person name="Chaduli D."/>
            <person name="Favel A."/>
            <person name="Grisel S."/>
            <person name="Henrissat B."/>
            <person name="Herpoel-Gimbert I."/>
            <person name="Ruiz-Duenas F.J."/>
            <person name="Chevret D."/>
            <person name="Hainaut M."/>
            <person name="Lin J."/>
            <person name="Wang M."/>
            <person name="Pangilinan J."/>
            <person name="Lipzen A."/>
            <person name="Lesage-Meessen L."/>
            <person name="Navarro D."/>
            <person name="Riley R."/>
            <person name="Grigoriev I.V."/>
            <person name="Zhou S."/>
            <person name="Raouche S."/>
            <person name="Rosso M.N."/>
        </authorList>
    </citation>
    <scope>NUCLEOTIDE SEQUENCE [LARGE SCALE GENOMIC DNA]</scope>
    <source>
        <strain evidence="2 3">BRFM 1820</strain>
    </source>
</reference>
<dbReference type="AlphaFoldDB" id="A0A371CI40"/>
<dbReference type="OrthoDB" id="2797467at2759"/>
<keyword evidence="3" id="KW-1185">Reference proteome</keyword>
<feature type="region of interest" description="Disordered" evidence="1">
    <location>
        <begin position="1"/>
        <end position="26"/>
    </location>
</feature>